<dbReference type="InterPro" id="IPR036249">
    <property type="entry name" value="Thioredoxin-like_sf"/>
</dbReference>
<proteinExistence type="inferred from homology"/>
<keyword evidence="4" id="KW-1015">Disulfide bond</keyword>
<dbReference type="CDD" id="cd02968">
    <property type="entry name" value="SCO"/>
    <property type="match status" value="1"/>
</dbReference>
<dbReference type="PROSITE" id="PS51352">
    <property type="entry name" value="THIOREDOXIN_2"/>
    <property type="match status" value="1"/>
</dbReference>
<evidence type="ECO:0000313" key="7">
    <source>
        <dbReference type="Proteomes" id="UP000295418"/>
    </source>
</evidence>
<organism evidence="6 7">
    <name type="scientific">Paenibacillus albiflavus</name>
    <dbReference type="NCBI Taxonomy" id="2545760"/>
    <lineage>
        <taxon>Bacteria</taxon>
        <taxon>Bacillati</taxon>
        <taxon>Bacillota</taxon>
        <taxon>Bacilli</taxon>
        <taxon>Bacillales</taxon>
        <taxon>Paenibacillaceae</taxon>
        <taxon>Paenibacillus</taxon>
    </lineage>
</organism>
<feature type="binding site" evidence="3">
    <location>
        <position position="178"/>
    </location>
    <ligand>
        <name>Cu cation</name>
        <dbReference type="ChEBI" id="CHEBI:23378"/>
    </ligand>
</feature>
<reference evidence="6 7" key="1">
    <citation type="submission" date="2019-03" db="EMBL/GenBank/DDBJ databases">
        <authorList>
            <person name="Kim M.K.M."/>
        </authorList>
    </citation>
    <scope>NUCLEOTIDE SEQUENCE [LARGE SCALE GENOMIC DNA]</scope>
    <source>
        <strain evidence="6 7">18JY21-1</strain>
    </source>
</reference>
<dbReference type="OrthoDB" id="9811998at2"/>
<evidence type="ECO:0000256" key="3">
    <source>
        <dbReference type="PIRSR" id="PIRSR603782-1"/>
    </source>
</evidence>
<dbReference type="PANTHER" id="PTHR12151:SF25">
    <property type="entry name" value="LINALOOL DEHYDRATASE_ISOMERASE DOMAIN-CONTAINING PROTEIN"/>
    <property type="match status" value="1"/>
</dbReference>
<evidence type="ECO:0000259" key="5">
    <source>
        <dbReference type="PROSITE" id="PS51352"/>
    </source>
</evidence>
<dbReference type="AlphaFoldDB" id="A0A4R4E8I5"/>
<dbReference type="SUPFAM" id="SSF52833">
    <property type="entry name" value="Thioredoxin-like"/>
    <property type="match status" value="1"/>
</dbReference>
<sequence>MAAFMQKNWFKAGIIIVLLLIIASFGYRLLASSDKGSGRLISTTNAKGEDTRIYAADFELEDSNGKTVKLADYDDKVKVVYFFFSFCPDVCPATTQNLTFLQKSLIDKGLFGDKVNMISISFDPKRDTAARLKQFAESYGVDEKGWTFLRGNDEEEMKKLAEKYGIGVMKDDKGNFMHTNIALLVDKHNVIRAYYDILDEAITPDMIVKDMKTLIKEK</sequence>
<dbReference type="Gene3D" id="3.40.30.10">
    <property type="entry name" value="Glutaredoxin"/>
    <property type="match status" value="1"/>
</dbReference>
<feature type="binding site" evidence="3">
    <location>
        <position position="87"/>
    </location>
    <ligand>
        <name>Cu cation</name>
        <dbReference type="ChEBI" id="CHEBI:23378"/>
    </ligand>
</feature>
<keyword evidence="2 3" id="KW-0186">Copper</keyword>
<evidence type="ECO:0000256" key="1">
    <source>
        <dbReference type="ARBA" id="ARBA00010996"/>
    </source>
</evidence>
<protein>
    <submittedName>
        <fullName evidence="6">SCO family protein</fullName>
    </submittedName>
</protein>
<evidence type="ECO:0000256" key="4">
    <source>
        <dbReference type="PIRSR" id="PIRSR603782-2"/>
    </source>
</evidence>
<dbReference type="EMBL" id="SKFG01000016">
    <property type="protein sequence ID" value="TCZ75859.1"/>
    <property type="molecule type" value="Genomic_DNA"/>
</dbReference>
<evidence type="ECO:0000313" key="6">
    <source>
        <dbReference type="EMBL" id="TCZ75859.1"/>
    </source>
</evidence>
<accession>A0A4R4E8I5</accession>
<evidence type="ECO:0000256" key="2">
    <source>
        <dbReference type="ARBA" id="ARBA00023008"/>
    </source>
</evidence>
<name>A0A4R4E8I5_9BACL</name>
<gene>
    <name evidence="6" type="ORF">E0485_15910</name>
</gene>
<comment type="similarity">
    <text evidence="1">Belongs to the SCO1/2 family.</text>
</comment>
<dbReference type="PANTHER" id="PTHR12151">
    <property type="entry name" value="ELECTRON TRANSPORT PROTIN SCO1/SENC FAMILY MEMBER"/>
    <property type="match status" value="1"/>
</dbReference>
<keyword evidence="3" id="KW-0479">Metal-binding</keyword>
<dbReference type="GO" id="GO:0046872">
    <property type="term" value="F:metal ion binding"/>
    <property type="evidence" value="ECO:0007669"/>
    <property type="project" value="UniProtKB-KW"/>
</dbReference>
<feature type="disulfide bond" description="Redox-active" evidence="4">
    <location>
        <begin position="87"/>
        <end position="91"/>
    </location>
</feature>
<feature type="domain" description="Thioredoxin" evidence="5">
    <location>
        <begin position="49"/>
        <end position="216"/>
    </location>
</feature>
<dbReference type="RefSeq" id="WP_132419048.1">
    <property type="nucleotide sequence ID" value="NZ_SKFG01000016.1"/>
</dbReference>
<dbReference type="InterPro" id="IPR003782">
    <property type="entry name" value="SCO1/SenC"/>
</dbReference>
<comment type="caution">
    <text evidence="6">The sequence shown here is derived from an EMBL/GenBank/DDBJ whole genome shotgun (WGS) entry which is preliminary data.</text>
</comment>
<dbReference type="Proteomes" id="UP000295418">
    <property type="component" value="Unassembled WGS sequence"/>
</dbReference>
<keyword evidence="7" id="KW-1185">Reference proteome</keyword>
<dbReference type="Pfam" id="PF02630">
    <property type="entry name" value="SCO1-SenC"/>
    <property type="match status" value="1"/>
</dbReference>
<feature type="binding site" evidence="3">
    <location>
        <position position="91"/>
    </location>
    <ligand>
        <name>Cu cation</name>
        <dbReference type="ChEBI" id="CHEBI:23378"/>
    </ligand>
</feature>
<dbReference type="InterPro" id="IPR013766">
    <property type="entry name" value="Thioredoxin_domain"/>
</dbReference>